<reference evidence="12" key="1">
    <citation type="submission" date="2018-06" db="EMBL/GenBank/DDBJ databases">
        <authorList>
            <person name="Zhirakovskaya E."/>
        </authorList>
    </citation>
    <scope>NUCLEOTIDE SEQUENCE</scope>
</reference>
<dbReference type="Pfam" id="PF03033">
    <property type="entry name" value="Glyco_transf_28"/>
    <property type="match status" value="1"/>
</dbReference>
<dbReference type="GO" id="GO:0071555">
    <property type="term" value="P:cell wall organization"/>
    <property type="evidence" value="ECO:0007669"/>
    <property type="project" value="UniProtKB-KW"/>
</dbReference>
<evidence type="ECO:0000256" key="7">
    <source>
        <dbReference type="ARBA" id="ARBA00023136"/>
    </source>
</evidence>
<dbReference type="GO" id="GO:0009252">
    <property type="term" value="P:peptidoglycan biosynthetic process"/>
    <property type="evidence" value="ECO:0007669"/>
    <property type="project" value="UniProtKB-KW"/>
</dbReference>
<dbReference type="EC" id="2.4.1.227" evidence="12"/>
<proteinExistence type="inferred from homology"/>
<keyword evidence="7" id="KW-0472">Membrane</keyword>
<dbReference type="NCBIfam" id="TIGR01133">
    <property type="entry name" value="murG"/>
    <property type="match status" value="1"/>
</dbReference>
<dbReference type="GO" id="GO:0008360">
    <property type="term" value="P:regulation of cell shape"/>
    <property type="evidence" value="ECO:0007669"/>
    <property type="project" value="UniProtKB-KW"/>
</dbReference>
<dbReference type="GO" id="GO:0050511">
    <property type="term" value="F:undecaprenyldiphospho-muramoylpentapeptide beta-N-acetylglucosaminyltransferase activity"/>
    <property type="evidence" value="ECO:0007669"/>
    <property type="project" value="InterPro"/>
</dbReference>
<dbReference type="PANTHER" id="PTHR21015">
    <property type="entry name" value="UDP-N-ACETYLGLUCOSAMINE--N-ACETYLMURAMYL-(PENTAPEPTIDE) PYROPHOSPHORYL-UNDECAPRENOL N-ACETYLGLUCOSAMINE TRANSFERASE 1"/>
    <property type="match status" value="1"/>
</dbReference>
<keyword evidence="2" id="KW-0132">Cell division</keyword>
<evidence type="ECO:0000256" key="6">
    <source>
        <dbReference type="ARBA" id="ARBA00022984"/>
    </source>
</evidence>
<evidence type="ECO:0000313" key="12">
    <source>
        <dbReference type="EMBL" id="VAW81890.1"/>
    </source>
</evidence>
<evidence type="ECO:0000256" key="4">
    <source>
        <dbReference type="ARBA" id="ARBA00022679"/>
    </source>
</evidence>
<keyword evidence="6" id="KW-0573">Peptidoglycan synthesis</keyword>
<evidence type="ECO:0000259" key="10">
    <source>
        <dbReference type="Pfam" id="PF03033"/>
    </source>
</evidence>
<name>A0A3B0YYW1_9ZZZZ</name>
<evidence type="ECO:0000256" key="8">
    <source>
        <dbReference type="ARBA" id="ARBA00023306"/>
    </source>
</evidence>
<evidence type="ECO:0000256" key="2">
    <source>
        <dbReference type="ARBA" id="ARBA00022618"/>
    </source>
</evidence>
<dbReference type="CDD" id="cd03785">
    <property type="entry name" value="GT28_MurG"/>
    <property type="match status" value="1"/>
</dbReference>
<dbReference type="Pfam" id="PF04101">
    <property type="entry name" value="Glyco_tran_28_C"/>
    <property type="match status" value="1"/>
</dbReference>
<dbReference type="HAMAP" id="MF_00033">
    <property type="entry name" value="MurG"/>
    <property type="match status" value="1"/>
</dbReference>
<evidence type="ECO:0000256" key="1">
    <source>
        <dbReference type="ARBA" id="ARBA00022475"/>
    </source>
</evidence>
<keyword evidence="1" id="KW-1003">Cell membrane</keyword>
<keyword evidence="9" id="KW-0961">Cell wall biogenesis/degradation</keyword>
<feature type="domain" description="Glycosyltransferase family 28 N-terminal" evidence="10">
    <location>
        <begin position="7"/>
        <end position="143"/>
    </location>
</feature>
<protein>
    <submittedName>
        <fullName evidence="12">UDP-N-acetylglucosamine--N-acetylmuramyl-(Pentapeptide) pyrophosphoryl-undecaprenol N-acetylglucosamine transferase</fullName>
        <ecNumber evidence="12">2.4.1.227</ecNumber>
    </submittedName>
</protein>
<evidence type="ECO:0000259" key="11">
    <source>
        <dbReference type="Pfam" id="PF04101"/>
    </source>
</evidence>
<dbReference type="AlphaFoldDB" id="A0A3B0YYW1"/>
<dbReference type="PANTHER" id="PTHR21015:SF22">
    <property type="entry name" value="GLYCOSYLTRANSFERASE"/>
    <property type="match status" value="1"/>
</dbReference>
<dbReference type="EMBL" id="UOFM01000433">
    <property type="protein sequence ID" value="VAW81890.1"/>
    <property type="molecule type" value="Genomic_DNA"/>
</dbReference>
<evidence type="ECO:0000256" key="5">
    <source>
        <dbReference type="ARBA" id="ARBA00022960"/>
    </source>
</evidence>
<evidence type="ECO:0000256" key="3">
    <source>
        <dbReference type="ARBA" id="ARBA00022676"/>
    </source>
</evidence>
<dbReference type="SUPFAM" id="SSF53756">
    <property type="entry name" value="UDP-Glycosyltransferase/glycogen phosphorylase"/>
    <property type="match status" value="1"/>
</dbReference>
<dbReference type="GO" id="GO:0051301">
    <property type="term" value="P:cell division"/>
    <property type="evidence" value="ECO:0007669"/>
    <property type="project" value="UniProtKB-KW"/>
</dbReference>
<sequence>MSARRPILIMAGGTGGHVFPALAVAEQLRERGWPVEWLGTQAGLEARVVPPTGIPVHWISVKGLRGKGRLQQLLAPLMLLWALMQAATVILRVRPAAVLGMGGYTTGPGGLMAWLLRRPLVIHEQNSVAGLTNRLLAPLANPVLEAFPGSLRGAIHTGNPVRAAIAQLPFHSPDPVNRRPRLLVVGGSLGAAALNETVPEAVALFEEAQRPEIWHQTGLKLVEAAHDAYAKASVDVRLDAFIDDMAQAYQWADLVLCRAGALTIAELAAVGVASILVPYPYAVDDHQTGNARYLVDAGAARLLPQSEMSVERLHEELNLLRQPERLIDMAKRARERAMPDAAQQVAAHCARVTGWQEAA</sequence>
<dbReference type="InterPro" id="IPR004276">
    <property type="entry name" value="GlycoTrans_28_N"/>
</dbReference>
<keyword evidence="5" id="KW-0133">Cell shape</keyword>
<keyword evidence="8" id="KW-0131">Cell cycle</keyword>
<evidence type="ECO:0000256" key="9">
    <source>
        <dbReference type="ARBA" id="ARBA00023316"/>
    </source>
</evidence>
<dbReference type="InterPro" id="IPR007235">
    <property type="entry name" value="Glyco_trans_28_C"/>
</dbReference>
<dbReference type="GO" id="GO:0005975">
    <property type="term" value="P:carbohydrate metabolic process"/>
    <property type="evidence" value="ECO:0007669"/>
    <property type="project" value="InterPro"/>
</dbReference>
<accession>A0A3B0YYW1</accession>
<keyword evidence="3 12" id="KW-0328">Glycosyltransferase</keyword>
<dbReference type="InterPro" id="IPR006009">
    <property type="entry name" value="GlcNAc_MurG"/>
</dbReference>
<feature type="domain" description="Glycosyl transferase family 28 C-terminal" evidence="11">
    <location>
        <begin position="182"/>
        <end position="345"/>
    </location>
</feature>
<keyword evidence="4 12" id="KW-0808">Transferase</keyword>
<gene>
    <name evidence="12" type="ORF">MNBD_GAMMA14-1815</name>
</gene>
<dbReference type="Gene3D" id="3.40.50.2000">
    <property type="entry name" value="Glycogen Phosphorylase B"/>
    <property type="match status" value="2"/>
</dbReference>
<organism evidence="12">
    <name type="scientific">hydrothermal vent metagenome</name>
    <dbReference type="NCBI Taxonomy" id="652676"/>
    <lineage>
        <taxon>unclassified sequences</taxon>
        <taxon>metagenomes</taxon>
        <taxon>ecological metagenomes</taxon>
    </lineage>
</organism>